<keyword evidence="2" id="KW-0472">Membrane</keyword>
<dbReference type="EMBL" id="QXTE01000016">
    <property type="protein sequence ID" value="TFK13380.1"/>
    <property type="molecule type" value="Genomic_DNA"/>
</dbReference>
<dbReference type="Proteomes" id="UP000297703">
    <property type="component" value="Unassembled WGS sequence"/>
</dbReference>
<feature type="region of interest" description="Disordered" evidence="1">
    <location>
        <begin position="71"/>
        <end position="91"/>
    </location>
</feature>
<keyword evidence="2" id="KW-0812">Transmembrane</keyword>
<name>A0A4D9F5S0_9SAUR</name>
<evidence type="ECO:0000313" key="4">
    <source>
        <dbReference type="Proteomes" id="UP000297703"/>
    </source>
</evidence>
<dbReference type="GO" id="GO:0016740">
    <property type="term" value="F:transferase activity"/>
    <property type="evidence" value="ECO:0007669"/>
    <property type="project" value="UniProtKB-KW"/>
</dbReference>
<feature type="region of interest" description="Disordered" evidence="1">
    <location>
        <begin position="147"/>
        <end position="173"/>
    </location>
</feature>
<accession>A0A4D9F5S0</accession>
<dbReference type="SUPFAM" id="SSF74924">
    <property type="entry name" value="Cap-Gly domain"/>
    <property type="match status" value="1"/>
</dbReference>
<organism evidence="3 4">
    <name type="scientific">Platysternon megacephalum</name>
    <name type="common">big-headed turtle</name>
    <dbReference type="NCBI Taxonomy" id="55544"/>
    <lineage>
        <taxon>Eukaryota</taxon>
        <taxon>Metazoa</taxon>
        <taxon>Chordata</taxon>
        <taxon>Craniata</taxon>
        <taxon>Vertebrata</taxon>
        <taxon>Euteleostomi</taxon>
        <taxon>Archelosauria</taxon>
        <taxon>Testudinata</taxon>
        <taxon>Testudines</taxon>
        <taxon>Cryptodira</taxon>
        <taxon>Durocryptodira</taxon>
        <taxon>Testudinoidea</taxon>
        <taxon>Platysternidae</taxon>
        <taxon>Platysternon</taxon>
    </lineage>
</organism>
<gene>
    <name evidence="3" type="ORF">DR999_PMT03337</name>
</gene>
<dbReference type="InterPro" id="IPR036859">
    <property type="entry name" value="CAP-Gly_dom_sf"/>
</dbReference>
<evidence type="ECO:0000256" key="2">
    <source>
        <dbReference type="SAM" id="Phobius"/>
    </source>
</evidence>
<reference evidence="3 4" key="1">
    <citation type="submission" date="2019-04" db="EMBL/GenBank/DDBJ databases">
        <title>Draft genome of the big-headed turtle Platysternon megacephalum.</title>
        <authorList>
            <person name="Gong S."/>
        </authorList>
    </citation>
    <scope>NUCLEOTIDE SEQUENCE [LARGE SCALE GENOMIC DNA]</scope>
    <source>
        <strain evidence="3">DO16091913</strain>
        <tissue evidence="3">Muscle</tissue>
    </source>
</reference>
<keyword evidence="4" id="KW-1185">Reference proteome</keyword>
<protein>
    <submittedName>
        <fullName evidence="3">Putative polypeptide N-acetylgalactosaminyltransferase-like protein 3</fullName>
    </submittedName>
</protein>
<keyword evidence="3" id="KW-0808">Transferase</keyword>
<evidence type="ECO:0000313" key="3">
    <source>
        <dbReference type="EMBL" id="TFK13380.1"/>
    </source>
</evidence>
<dbReference type="AlphaFoldDB" id="A0A4D9F5S0"/>
<feature type="transmembrane region" description="Helical" evidence="2">
    <location>
        <begin position="332"/>
        <end position="352"/>
    </location>
</feature>
<dbReference type="Gene3D" id="2.30.30.190">
    <property type="entry name" value="CAP Gly-rich-like domain"/>
    <property type="match status" value="1"/>
</dbReference>
<reference evidence="3 4" key="2">
    <citation type="submission" date="2019-04" db="EMBL/GenBank/DDBJ databases">
        <title>The genome sequence of big-headed turtle.</title>
        <authorList>
            <person name="Gong S."/>
        </authorList>
    </citation>
    <scope>NUCLEOTIDE SEQUENCE [LARGE SCALE GENOMIC DNA]</scope>
    <source>
        <strain evidence="3">DO16091913</strain>
        <tissue evidence="3">Muscle</tissue>
    </source>
</reference>
<proteinExistence type="predicted"/>
<keyword evidence="2" id="KW-1133">Transmembrane helix</keyword>
<comment type="caution">
    <text evidence="3">The sequence shown here is derived from an EMBL/GenBank/DDBJ whole genome shotgun (WGS) entry which is preliminary data.</text>
</comment>
<dbReference type="OrthoDB" id="9219148at2759"/>
<sequence>MTWAVFPCAAWWPSPQAEGSELGRAEPVLAISVDGAVRAAPVTGPALWLGLIGLQVSAALGSWLGSGSEACEGDGACPPVPDLEQPEAGPGELQRLRDASTAVLERLMELEAEVKYVSTELRAEKLLWSSRYLELLREQQELREQFQECGRSQGPEAKDMQSKAEAPSVDGTDGWCMGDSSLQTPSGEWAHPGQPDTSPCCTLQSSPATSCSARASASSAVASFIPRPSSAPVDVGSTWLCRAQQHPGTRASVPRSPRDLRLGHRAKVLLQSGGIGVGTIRYLGVFPNQAEFSVGVELEAPGHGAHDSILVGHCCFPWWVLPLLGRAGHGRWALMGLVPGVGALTFHTGMLVGSTQRRRS</sequence>
<evidence type="ECO:0000256" key="1">
    <source>
        <dbReference type="SAM" id="MobiDB-lite"/>
    </source>
</evidence>